<name>D6X3P9_TRICA</name>
<evidence type="ECO:0000313" key="1">
    <source>
        <dbReference type="EMBL" id="EEZ97451.1"/>
    </source>
</evidence>
<dbReference type="InParanoid" id="D6X3P9"/>
<dbReference type="Proteomes" id="UP000007266">
    <property type="component" value="Linkage group 10"/>
</dbReference>
<protein>
    <submittedName>
        <fullName evidence="1">Uncharacterized protein</fullName>
    </submittedName>
</protein>
<reference evidence="1" key="3">
    <citation type="submission" date="2014-11" db="EMBL/GenBank/DDBJ databases">
        <title>Tools and pipelines for BioNano data: molecule assembly pipeline and FASTA super scaffolding tool.</title>
        <authorList>
            <person name="Shelton J.M."/>
            <person name="Herndon N."/>
            <person name="Coleman C."/>
            <person name="Lu N."/>
            <person name="Brown S.J."/>
        </authorList>
    </citation>
    <scope>NUCLEOTIDE SEQUENCE</scope>
    <source>
        <strain evidence="1">Georgia GA2</strain>
    </source>
</reference>
<gene>
    <name evidence="1" type="primary">GLEAN_11282</name>
    <name evidence="2" type="synonym">GLEAN_10605</name>
    <name evidence="2" type="ORF">TcasGA2_TC010605</name>
    <name evidence="1" type="ORF">TcasGA2_TC011282</name>
</gene>
<dbReference type="AlphaFoldDB" id="D6X3P9"/>
<keyword evidence="3" id="KW-1185">Reference proteome</keyword>
<sequence length="150" mass="17266">MALRAARKNYYGQRIQNADNKSKCAWNIVNKICGRSKKCCEIQIEGDPKQIVNDIYQYFINSGPFVRSKSNNNTISSNAKTMYVYPVLSQEIITIIQNLKNKKSTGFDEISNNIIKYCNEEISASLSFVIQNSSDYGIFPEQLKRYIQKR</sequence>
<dbReference type="HOGENOM" id="CLU_1742881_0_0_1"/>
<dbReference type="EMBL" id="KQ972909">
    <property type="protein sequence ID" value="EFA13285.1"/>
    <property type="molecule type" value="Genomic_DNA"/>
</dbReference>
<evidence type="ECO:0000313" key="2">
    <source>
        <dbReference type="EMBL" id="EFA13285.1"/>
    </source>
</evidence>
<organism evidence="1 3">
    <name type="scientific">Tribolium castaneum</name>
    <name type="common">Red flour beetle</name>
    <dbReference type="NCBI Taxonomy" id="7070"/>
    <lineage>
        <taxon>Eukaryota</taxon>
        <taxon>Metazoa</taxon>
        <taxon>Ecdysozoa</taxon>
        <taxon>Arthropoda</taxon>
        <taxon>Hexapoda</taxon>
        <taxon>Insecta</taxon>
        <taxon>Pterygota</taxon>
        <taxon>Neoptera</taxon>
        <taxon>Endopterygota</taxon>
        <taxon>Coleoptera</taxon>
        <taxon>Polyphaga</taxon>
        <taxon>Cucujiformia</taxon>
        <taxon>Tenebrionidae</taxon>
        <taxon>Tenebrionidae incertae sedis</taxon>
        <taxon>Tribolium</taxon>
    </lineage>
</organism>
<proteinExistence type="predicted"/>
<evidence type="ECO:0000313" key="3">
    <source>
        <dbReference type="Proteomes" id="UP000007266"/>
    </source>
</evidence>
<reference evidence="1 3" key="1">
    <citation type="journal article" date="2008" name="Nature">
        <title>The genome of the model beetle and pest Tribolium castaneum.</title>
        <authorList>
            <consortium name="Tribolium Genome Sequencing Consortium"/>
            <person name="Richards S."/>
            <person name="Gibbs R.A."/>
            <person name="Weinstock G.M."/>
            <person name="Brown S.J."/>
            <person name="Denell R."/>
            <person name="Beeman R.W."/>
            <person name="Gibbs R."/>
            <person name="Beeman R.W."/>
            <person name="Brown S.J."/>
            <person name="Bucher G."/>
            <person name="Friedrich M."/>
            <person name="Grimmelikhuijzen C.J."/>
            <person name="Klingler M."/>
            <person name="Lorenzen M."/>
            <person name="Richards S."/>
            <person name="Roth S."/>
            <person name="Schroder R."/>
            <person name="Tautz D."/>
            <person name="Zdobnov E.M."/>
            <person name="Muzny D."/>
            <person name="Gibbs R.A."/>
            <person name="Weinstock G.M."/>
            <person name="Attaway T."/>
            <person name="Bell S."/>
            <person name="Buhay C.J."/>
            <person name="Chandrabose M.N."/>
            <person name="Chavez D."/>
            <person name="Clerk-Blankenburg K.P."/>
            <person name="Cree A."/>
            <person name="Dao M."/>
            <person name="Davis C."/>
            <person name="Chacko J."/>
            <person name="Dinh H."/>
            <person name="Dugan-Rocha S."/>
            <person name="Fowler G."/>
            <person name="Garner T.T."/>
            <person name="Garnes J."/>
            <person name="Gnirke A."/>
            <person name="Hawes A."/>
            <person name="Hernandez J."/>
            <person name="Hines S."/>
            <person name="Holder M."/>
            <person name="Hume J."/>
            <person name="Jhangiani S.N."/>
            <person name="Joshi V."/>
            <person name="Khan Z.M."/>
            <person name="Jackson L."/>
            <person name="Kovar C."/>
            <person name="Kowis A."/>
            <person name="Lee S."/>
            <person name="Lewis L.R."/>
            <person name="Margolis J."/>
            <person name="Morgan M."/>
            <person name="Nazareth L.V."/>
            <person name="Nguyen N."/>
            <person name="Okwuonu G."/>
            <person name="Parker D."/>
            <person name="Richards S."/>
            <person name="Ruiz S.J."/>
            <person name="Santibanez J."/>
            <person name="Savard J."/>
            <person name="Scherer S.E."/>
            <person name="Schneider B."/>
            <person name="Sodergren E."/>
            <person name="Tautz D."/>
            <person name="Vattahil S."/>
            <person name="Villasana D."/>
            <person name="White C.S."/>
            <person name="Wright R."/>
            <person name="Park Y."/>
            <person name="Beeman R.W."/>
            <person name="Lord J."/>
            <person name="Oppert B."/>
            <person name="Lorenzen M."/>
            <person name="Brown S."/>
            <person name="Wang L."/>
            <person name="Savard J."/>
            <person name="Tautz D."/>
            <person name="Richards S."/>
            <person name="Weinstock G."/>
            <person name="Gibbs R.A."/>
            <person name="Liu Y."/>
            <person name="Worley K."/>
            <person name="Weinstock G."/>
            <person name="Elsik C.G."/>
            <person name="Reese J.T."/>
            <person name="Elhaik E."/>
            <person name="Landan G."/>
            <person name="Graur D."/>
            <person name="Arensburger P."/>
            <person name="Atkinson P."/>
            <person name="Beeman R.W."/>
            <person name="Beidler J."/>
            <person name="Brown S.J."/>
            <person name="Demuth J.P."/>
            <person name="Drury D.W."/>
            <person name="Du Y.Z."/>
            <person name="Fujiwara H."/>
            <person name="Lorenzen M."/>
            <person name="Maselli V."/>
            <person name="Osanai M."/>
            <person name="Park Y."/>
            <person name="Robertson H.M."/>
            <person name="Tu Z."/>
            <person name="Wang J.J."/>
            <person name="Wang S."/>
            <person name="Richards S."/>
            <person name="Song H."/>
            <person name="Zhang L."/>
            <person name="Sodergren E."/>
            <person name="Werner D."/>
            <person name="Stanke M."/>
            <person name="Morgenstern B."/>
            <person name="Solovyev V."/>
            <person name="Kosarev P."/>
            <person name="Brown G."/>
            <person name="Chen H.C."/>
            <person name="Ermolaeva O."/>
            <person name="Hlavina W."/>
            <person name="Kapustin Y."/>
            <person name="Kiryutin B."/>
            <person name="Kitts P."/>
            <person name="Maglott D."/>
            <person name="Pruitt K."/>
            <person name="Sapojnikov V."/>
            <person name="Souvorov A."/>
            <person name="Mackey A.J."/>
            <person name="Waterhouse R.M."/>
            <person name="Wyder S."/>
            <person name="Zdobnov E.M."/>
            <person name="Zdobnov E.M."/>
            <person name="Wyder S."/>
            <person name="Kriventseva E.V."/>
            <person name="Kadowaki T."/>
            <person name="Bork P."/>
            <person name="Aranda M."/>
            <person name="Bao R."/>
            <person name="Beermann A."/>
            <person name="Berns N."/>
            <person name="Bolognesi R."/>
            <person name="Bonneton F."/>
            <person name="Bopp D."/>
            <person name="Brown S.J."/>
            <person name="Bucher G."/>
            <person name="Butts T."/>
            <person name="Chaumot A."/>
            <person name="Denell R.E."/>
            <person name="Ferrier D.E."/>
            <person name="Friedrich M."/>
            <person name="Gordon C.M."/>
            <person name="Jindra M."/>
            <person name="Klingler M."/>
            <person name="Lan Q."/>
            <person name="Lattorff H.M."/>
            <person name="Laudet V."/>
            <person name="von Levetsow C."/>
            <person name="Liu Z."/>
            <person name="Lutz R."/>
            <person name="Lynch J.A."/>
            <person name="da Fonseca R.N."/>
            <person name="Posnien N."/>
            <person name="Reuter R."/>
            <person name="Roth S."/>
            <person name="Savard J."/>
            <person name="Schinko J.B."/>
            <person name="Schmitt C."/>
            <person name="Schoppmeier M."/>
            <person name="Schroder R."/>
            <person name="Shippy T.D."/>
            <person name="Simonnet F."/>
            <person name="Marques-Souza H."/>
            <person name="Tautz D."/>
            <person name="Tomoyasu Y."/>
            <person name="Trauner J."/>
            <person name="Van der Zee M."/>
            <person name="Vervoort M."/>
            <person name="Wittkopp N."/>
            <person name="Wimmer E.A."/>
            <person name="Yang X."/>
            <person name="Jones A.K."/>
            <person name="Sattelle D.B."/>
            <person name="Ebert P.R."/>
            <person name="Nelson D."/>
            <person name="Scott J.G."/>
            <person name="Beeman R.W."/>
            <person name="Muthukrishnan S."/>
            <person name="Kramer K.J."/>
            <person name="Arakane Y."/>
            <person name="Beeman R.W."/>
            <person name="Zhu Q."/>
            <person name="Hogenkamp D."/>
            <person name="Dixit R."/>
            <person name="Oppert B."/>
            <person name="Jiang H."/>
            <person name="Zou Z."/>
            <person name="Marshall J."/>
            <person name="Elpidina E."/>
            <person name="Vinokurov K."/>
            <person name="Oppert C."/>
            <person name="Zou Z."/>
            <person name="Evans J."/>
            <person name="Lu Z."/>
            <person name="Zhao P."/>
            <person name="Sumathipala N."/>
            <person name="Altincicek B."/>
            <person name="Vilcinskas A."/>
            <person name="Williams M."/>
            <person name="Hultmark D."/>
            <person name="Hetru C."/>
            <person name="Jiang H."/>
            <person name="Grimmelikhuijzen C.J."/>
            <person name="Hauser F."/>
            <person name="Cazzamali G."/>
            <person name="Williamson M."/>
            <person name="Park Y."/>
            <person name="Li B."/>
            <person name="Tanaka Y."/>
            <person name="Predel R."/>
            <person name="Neupert S."/>
            <person name="Schachtner J."/>
            <person name="Verleyen P."/>
            <person name="Raible F."/>
            <person name="Bork P."/>
            <person name="Friedrich M."/>
            <person name="Walden K.K."/>
            <person name="Robertson H.M."/>
            <person name="Angeli S."/>
            <person name="Foret S."/>
            <person name="Bucher G."/>
            <person name="Schuetz S."/>
            <person name="Maleszka R."/>
            <person name="Wimmer E.A."/>
            <person name="Beeman R.W."/>
            <person name="Lorenzen M."/>
            <person name="Tomoyasu Y."/>
            <person name="Miller S.C."/>
            <person name="Grossmann D."/>
            <person name="Bucher G."/>
        </authorList>
    </citation>
    <scope>NUCLEOTIDE SEQUENCE [LARGE SCALE GENOMIC DNA]</scope>
    <source>
        <strain evidence="1 3">Georgia GA2</strain>
    </source>
</reference>
<reference evidence="1 3" key="2">
    <citation type="journal article" date="2010" name="Nucleic Acids Res.">
        <title>BeetleBase in 2010: revisions to provide comprehensive genomic information for Tribolium castaneum.</title>
        <authorList>
            <person name="Kim H.S."/>
            <person name="Murphy T."/>
            <person name="Xia J."/>
            <person name="Caragea D."/>
            <person name="Park Y."/>
            <person name="Beeman R.W."/>
            <person name="Lorenzen M.D."/>
            <person name="Butcher S."/>
            <person name="Manak J.R."/>
            <person name="Brown S.J."/>
        </authorList>
    </citation>
    <scope>GENOME REANNOTATION</scope>
    <source>
        <strain evidence="1 3">Georgia GA2</strain>
    </source>
</reference>
<accession>D6X3P9</accession>
<dbReference type="EMBL" id="KQ971377">
    <property type="protein sequence ID" value="EEZ97451.1"/>
    <property type="molecule type" value="Genomic_DNA"/>
</dbReference>